<feature type="transmembrane region" description="Helical" evidence="2">
    <location>
        <begin position="22"/>
        <end position="46"/>
    </location>
</feature>
<evidence type="ECO:0000256" key="2">
    <source>
        <dbReference type="SAM" id="Phobius"/>
    </source>
</evidence>
<dbReference type="AlphaFoldDB" id="A0A6A9UUU8"/>
<sequence length="181" mass="18007">MSGATGPAGTAPTPQPLLPRRALAVVAVLAWLALVVQLGLLGWSLLGGPGEGGRPPGLVPALVAAAVPTLLVALLASVLARAARPTAGAVRSAAGQGPAAATPGRELETPEPPQTEQQAPVWAPDEAAGAVWTTAEEAARGAGASSWGSSQDPAGWAPADRPERGRDPARDPGPRDGGREQ</sequence>
<accession>A0A6A9UUU8</accession>
<evidence type="ECO:0000313" key="4">
    <source>
        <dbReference type="Proteomes" id="UP000435304"/>
    </source>
</evidence>
<gene>
    <name evidence="3" type="ORF">GC722_11880</name>
</gene>
<keyword evidence="2" id="KW-0472">Membrane</keyword>
<reference evidence="3 4" key="1">
    <citation type="submission" date="2019-12" db="EMBL/GenBank/DDBJ databases">
        <title>Auraticoccus cholistani sp. nov., an actinomycete isolated from soil of Cholistan desert.</title>
        <authorList>
            <person name="Cheema M.T."/>
        </authorList>
    </citation>
    <scope>NUCLEOTIDE SEQUENCE [LARGE SCALE GENOMIC DNA]</scope>
    <source>
        <strain evidence="3 4">F435</strain>
    </source>
</reference>
<proteinExistence type="predicted"/>
<feature type="compositionally biased region" description="Low complexity" evidence="1">
    <location>
        <begin position="140"/>
        <end position="150"/>
    </location>
</feature>
<dbReference type="RefSeq" id="WP_156610359.1">
    <property type="nucleotide sequence ID" value="NZ_WPCU01000007.1"/>
</dbReference>
<dbReference type="Proteomes" id="UP000435304">
    <property type="component" value="Unassembled WGS sequence"/>
</dbReference>
<evidence type="ECO:0000256" key="1">
    <source>
        <dbReference type="SAM" id="MobiDB-lite"/>
    </source>
</evidence>
<evidence type="ECO:0000313" key="3">
    <source>
        <dbReference type="EMBL" id="MVA76716.1"/>
    </source>
</evidence>
<keyword evidence="4" id="KW-1185">Reference proteome</keyword>
<feature type="transmembrane region" description="Helical" evidence="2">
    <location>
        <begin position="58"/>
        <end position="80"/>
    </location>
</feature>
<organism evidence="3 4">
    <name type="scientific">Auraticoccus cholistanensis</name>
    <dbReference type="NCBI Taxonomy" id="2656650"/>
    <lineage>
        <taxon>Bacteria</taxon>
        <taxon>Bacillati</taxon>
        <taxon>Actinomycetota</taxon>
        <taxon>Actinomycetes</taxon>
        <taxon>Propionibacteriales</taxon>
        <taxon>Propionibacteriaceae</taxon>
        <taxon>Auraticoccus</taxon>
    </lineage>
</organism>
<feature type="compositionally biased region" description="Basic and acidic residues" evidence="1">
    <location>
        <begin position="160"/>
        <end position="181"/>
    </location>
</feature>
<feature type="region of interest" description="Disordered" evidence="1">
    <location>
        <begin position="89"/>
        <end position="181"/>
    </location>
</feature>
<protein>
    <submittedName>
        <fullName evidence="3">Uncharacterized protein</fullName>
    </submittedName>
</protein>
<comment type="caution">
    <text evidence="3">The sequence shown here is derived from an EMBL/GenBank/DDBJ whole genome shotgun (WGS) entry which is preliminary data.</text>
</comment>
<keyword evidence="2" id="KW-0812">Transmembrane</keyword>
<dbReference type="EMBL" id="WPCU01000007">
    <property type="protein sequence ID" value="MVA76716.1"/>
    <property type="molecule type" value="Genomic_DNA"/>
</dbReference>
<name>A0A6A9UUU8_9ACTN</name>
<keyword evidence="2" id="KW-1133">Transmembrane helix</keyword>
<feature type="compositionally biased region" description="Low complexity" evidence="1">
    <location>
        <begin position="93"/>
        <end position="104"/>
    </location>
</feature>